<dbReference type="Proteomes" id="UP000682733">
    <property type="component" value="Unassembled WGS sequence"/>
</dbReference>
<dbReference type="AlphaFoldDB" id="A0A8S2F6E5"/>
<dbReference type="Proteomes" id="UP000677228">
    <property type="component" value="Unassembled WGS sequence"/>
</dbReference>
<dbReference type="EMBL" id="CAJNOK010021845">
    <property type="protein sequence ID" value="CAF1338628.1"/>
    <property type="molecule type" value="Genomic_DNA"/>
</dbReference>
<accession>A0A8S2F6E5</accession>
<evidence type="ECO:0000313" key="1">
    <source>
        <dbReference type="EMBL" id="CAF1338628.1"/>
    </source>
</evidence>
<gene>
    <name evidence="1" type="ORF">OVA965_LOCUS30234</name>
    <name evidence="2" type="ORF">TMI583_LOCUS31036</name>
</gene>
<sequence length="162" mass="18886">MADVIGGALTAIKYGKAAYEFLEKIADNDIRMNVQWPVNSKENKTVFTAIERSVPMNFLYISIPMYATKEHNPDKFQIIEIVCNNKDALKHLATKFHGEQEILQNKIISFLKFVWEQFGNEYQISTKTECLSSDSRIIPNDCPVYVKNEIKWWVWKLIYTID</sequence>
<name>A0A8S2F6E5_9BILA</name>
<organism evidence="1 3">
    <name type="scientific">Didymodactylos carnosus</name>
    <dbReference type="NCBI Taxonomy" id="1234261"/>
    <lineage>
        <taxon>Eukaryota</taxon>
        <taxon>Metazoa</taxon>
        <taxon>Spiralia</taxon>
        <taxon>Gnathifera</taxon>
        <taxon>Rotifera</taxon>
        <taxon>Eurotatoria</taxon>
        <taxon>Bdelloidea</taxon>
        <taxon>Philodinida</taxon>
        <taxon>Philodinidae</taxon>
        <taxon>Didymodactylos</taxon>
    </lineage>
</organism>
<reference evidence="1" key="1">
    <citation type="submission" date="2021-02" db="EMBL/GenBank/DDBJ databases">
        <authorList>
            <person name="Nowell W R."/>
        </authorList>
    </citation>
    <scope>NUCLEOTIDE SEQUENCE</scope>
</reference>
<proteinExistence type="predicted"/>
<comment type="caution">
    <text evidence="1">The sequence shown here is derived from an EMBL/GenBank/DDBJ whole genome shotgun (WGS) entry which is preliminary data.</text>
</comment>
<protein>
    <submittedName>
        <fullName evidence="1">Uncharacterized protein</fullName>
    </submittedName>
</protein>
<evidence type="ECO:0000313" key="2">
    <source>
        <dbReference type="EMBL" id="CAF4149951.1"/>
    </source>
</evidence>
<dbReference type="EMBL" id="CAJOBA010043474">
    <property type="protein sequence ID" value="CAF4149951.1"/>
    <property type="molecule type" value="Genomic_DNA"/>
</dbReference>
<evidence type="ECO:0000313" key="3">
    <source>
        <dbReference type="Proteomes" id="UP000677228"/>
    </source>
</evidence>